<organism evidence="1 2">
    <name type="scientific">Paracoccus angustae</name>
    <dbReference type="NCBI Taxonomy" id="1671480"/>
    <lineage>
        <taxon>Bacteria</taxon>
        <taxon>Pseudomonadati</taxon>
        <taxon>Pseudomonadota</taxon>
        <taxon>Alphaproteobacteria</taxon>
        <taxon>Rhodobacterales</taxon>
        <taxon>Paracoccaceae</taxon>
        <taxon>Paracoccus</taxon>
    </lineage>
</organism>
<evidence type="ECO:0000313" key="2">
    <source>
        <dbReference type="Proteomes" id="UP001595539"/>
    </source>
</evidence>
<proteinExistence type="predicted"/>
<evidence type="ECO:0008006" key="3">
    <source>
        <dbReference type="Google" id="ProtNLM"/>
    </source>
</evidence>
<comment type="caution">
    <text evidence="1">The sequence shown here is derived from an EMBL/GenBank/DDBJ whole genome shotgun (WGS) entry which is preliminary data.</text>
</comment>
<name>A0ABV7UAI2_9RHOB</name>
<protein>
    <recommendedName>
        <fullName evidence="3">DUF982 domain-containing protein</fullName>
    </recommendedName>
</protein>
<keyword evidence="2" id="KW-1185">Reference proteome</keyword>
<dbReference type="Proteomes" id="UP001595539">
    <property type="component" value="Unassembled WGS sequence"/>
</dbReference>
<dbReference type="EMBL" id="JBHRXY010000082">
    <property type="protein sequence ID" value="MFC3632164.1"/>
    <property type="molecule type" value="Genomic_DNA"/>
</dbReference>
<evidence type="ECO:0000313" key="1">
    <source>
        <dbReference type="EMBL" id="MFC3632164.1"/>
    </source>
</evidence>
<sequence length="85" mass="9372">MADQATGPRTIRPVAYQETDNRFRIVSNANGMGKALIEHCDFFDTNYLRAARSCIAFAEGNATPEKVRADFIQALMSAGVFVREG</sequence>
<gene>
    <name evidence="1" type="ORF">ACFOM8_22455</name>
</gene>
<accession>A0ABV7UAI2</accession>
<reference evidence="2" key="1">
    <citation type="journal article" date="2019" name="Int. J. Syst. Evol. Microbiol.">
        <title>The Global Catalogue of Microorganisms (GCM) 10K type strain sequencing project: providing services to taxonomists for standard genome sequencing and annotation.</title>
        <authorList>
            <consortium name="The Broad Institute Genomics Platform"/>
            <consortium name="The Broad Institute Genome Sequencing Center for Infectious Disease"/>
            <person name="Wu L."/>
            <person name="Ma J."/>
        </authorList>
    </citation>
    <scope>NUCLEOTIDE SEQUENCE [LARGE SCALE GENOMIC DNA]</scope>
    <source>
        <strain evidence="2">KCTC 42473</strain>
    </source>
</reference>
<dbReference type="RefSeq" id="WP_377764606.1">
    <property type="nucleotide sequence ID" value="NZ_JBHRXY010000082.1"/>
</dbReference>
<dbReference type="Gene3D" id="6.10.250.730">
    <property type="match status" value="1"/>
</dbReference>